<keyword evidence="1" id="KW-0812">Transmembrane</keyword>
<evidence type="ECO:0000313" key="3">
    <source>
        <dbReference type="Proteomes" id="UP000070539"/>
    </source>
</evidence>
<comment type="caution">
    <text evidence="2">The sequence shown here is derived from an EMBL/GenBank/DDBJ whole genome shotgun (WGS) entry which is preliminary data.</text>
</comment>
<proteinExistence type="predicted"/>
<dbReference type="InterPro" id="IPR035205">
    <property type="entry name" value="DUF5320"/>
</dbReference>
<keyword evidence="1" id="KW-0472">Membrane</keyword>
<organism evidence="2 3">
    <name type="scientific">Anaerotignum neopropionicum</name>
    <dbReference type="NCBI Taxonomy" id="36847"/>
    <lineage>
        <taxon>Bacteria</taxon>
        <taxon>Bacillati</taxon>
        <taxon>Bacillota</taxon>
        <taxon>Clostridia</taxon>
        <taxon>Lachnospirales</taxon>
        <taxon>Anaerotignaceae</taxon>
        <taxon>Anaerotignum</taxon>
    </lineage>
</organism>
<dbReference type="EMBL" id="LRVM01000010">
    <property type="protein sequence ID" value="KXL52096.1"/>
    <property type="molecule type" value="Genomic_DNA"/>
</dbReference>
<feature type="transmembrane region" description="Helical" evidence="1">
    <location>
        <begin position="52"/>
        <end position="69"/>
    </location>
</feature>
<name>A0A136WCC9_9FIRM</name>
<evidence type="ECO:0000313" key="2">
    <source>
        <dbReference type="EMBL" id="KXL52096.1"/>
    </source>
</evidence>
<gene>
    <name evidence="2" type="ORF">CLNEO_24450</name>
</gene>
<reference evidence="2 3" key="1">
    <citation type="submission" date="2016-01" db="EMBL/GenBank/DDBJ databases">
        <title>Genome sequence of Clostridium neopropionicum X4, DSM-3847.</title>
        <authorList>
            <person name="Poehlein A."/>
            <person name="Beck M.H."/>
            <person name="Bengelsdorf F.R."/>
            <person name="Daniel R."/>
            <person name="Duerre P."/>
        </authorList>
    </citation>
    <scope>NUCLEOTIDE SEQUENCE [LARGE SCALE GENOMIC DNA]</scope>
    <source>
        <strain evidence="2 3">DSM-3847</strain>
    </source>
</reference>
<sequence length="74" mass="8339">MANKDQTGPFGKGPLTGRGMGVCQGFPMPRFAKTRMGHAMGFGQRQGYRHRFYLAGLLPGCAYLTYRLFNRKKH</sequence>
<accession>A0A136WCC9</accession>
<dbReference type="AlphaFoldDB" id="A0A136WCC9"/>
<keyword evidence="3" id="KW-1185">Reference proteome</keyword>
<keyword evidence="1" id="KW-1133">Transmembrane helix</keyword>
<dbReference type="OrthoDB" id="9815278at2"/>
<dbReference type="RefSeq" id="WP_066089578.1">
    <property type="nucleotide sequence ID" value="NZ_LRVM01000010.1"/>
</dbReference>
<evidence type="ECO:0000256" key="1">
    <source>
        <dbReference type="SAM" id="Phobius"/>
    </source>
</evidence>
<dbReference type="Pfam" id="PF17253">
    <property type="entry name" value="DUF5320"/>
    <property type="match status" value="1"/>
</dbReference>
<protein>
    <recommendedName>
        <fullName evidence="4">DUF5320 domain-containing protein</fullName>
    </recommendedName>
</protein>
<dbReference type="Proteomes" id="UP000070539">
    <property type="component" value="Unassembled WGS sequence"/>
</dbReference>
<evidence type="ECO:0008006" key="4">
    <source>
        <dbReference type="Google" id="ProtNLM"/>
    </source>
</evidence>
<dbReference type="STRING" id="36847.CLNEO_24450"/>